<proteinExistence type="predicted"/>
<gene>
    <name evidence="2" type="primary">tcea3</name>
    <name evidence="2" type="synonym">zgc:77732</name>
</gene>
<sequence>MTREEDLLRIAKKLDKMVSRNNMDGALDLLRELKDFNMTLKLLQDTRIGMSVNGIRKHCTDEDVVNLAKILIKNWKRLLESAQNPKSERPNEVKNGSHPSKPSGSPSRTSPEKDSRKDAPVDFFPPPSINSHPPLRRSSVDVKRKDTQSSVHSPALQSHPPKRPFIDGKKERRDTNDLLFPLHHPLPPPPIPIPKRSSEVKKERKDPPEMLPPPTPVLSTPPPPPKRVLSPPPPPPKRVLSPPPPKHVLSAPSPPLPKRTSLEENKESKERVKKAADPNAPLAPLPFHLHPPQKREMKKERKETVDPSAPFPPVPLHLQPPTPTKRPSLDTKKDKEKERKDTSDPKRRTSEHNERERKDTADQKRRTSEHNEKERKDTRDNKLLKRPSMKIKIERKDSTDSKKPLPRKPSLDGRRDSKDSTDSKSSNHLLKRQSSEPKLERRDSTNSRSGSSPQAKKSCESKSKPETPKTPTTPTSPLSPSFSSSAGPLSPRLQTGDSIRDKCIEMLTAALRTDDDYKDYGTNCEAMGAEIEDYIYQETKATDMKYKNRVRSRISNLKDPKNPNLRKNVLAGAIELSRIASMTAEEMASDELKQLRNVLTQEAIREHQMAKTGGTTTDLLQCGKCKKKNCTYNQVQTRSADEPMTTFVLCNECGNRWKFC</sequence>
<protein>
    <submittedName>
        <fullName evidence="2">Transcription elongation factor A protein 3 isoform X29</fullName>
    </submittedName>
</protein>
<evidence type="ECO:0000313" key="1">
    <source>
        <dbReference type="Proteomes" id="UP000000437"/>
    </source>
</evidence>
<accession>A0AC58HFZ8</accession>
<organism evidence="1 2">
    <name type="scientific">Danio rerio</name>
    <name type="common">Zebrafish</name>
    <name type="synonym">Brachydanio rerio</name>
    <dbReference type="NCBI Taxonomy" id="7955"/>
    <lineage>
        <taxon>Eukaryota</taxon>
        <taxon>Metazoa</taxon>
        <taxon>Chordata</taxon>
        <taxon>Craniata</taxon>
        <taxon>Vertebrata</taxon>
        <taxon>Euteleostomi</taxon>
        <taxon>Actinopterygii</taxon>
        <taxon>Neopterygii</taxon>
        <taxon>Teleostei</taxon>
        <taxon>Ostariophysi</taxon>
        <taxon>Cypriniformes</taxon>
        <taxon>Danionidae</taxon>
        <taxon>Danioninae</taxon>
        <taxon>Danio</taxon>
    </lineage>
</organism>
<name>A0AC58HFZ8_DANRE</name>
<keyword evidence="2" id="KW-0251">Elongation factor</keyword>
<keyword evidence="2" id="KW-0648">Protein biosynthesis</keyword>
<dbReference type="RefSeq" id="XP_073780880.1">
    <property type="nucleotide sequence ID" value="XM_073924779.1"/>
</dbReference>
<dbReference type="Proteomes" id="UP000000437">
    <property type="component" value="Chromosome 16"/>
</dbReference>
<keyword evidence="1" id="KW-1185">Reference proteome</keyword>
<evidence type="ECO:0000313" key="2">
    <source>
        <dbReference type="RefSeq" id="XP_073780880.1"/>
    </source>
</evidence>
<reference evidence="2" key="1">
    <citation type="submission" date="2025-08" db="UniProtKB">
        <authorList>
            <consortium name="RefSeq"/>
        </authorList>
    </citation>
    <scope>IDENTIFICATION</scope>
    <source>
        <strain evidence="2">Tuebingen</strain>
        <tissue evidence="2">Fibroblasts and whole tissue</tissue>
    </source>
</reference>